<dbReference type="EC" id="4.1.3.27" evidence="3"/>
<dbReference type="Pfam" id="PF00117">
    <property type="entry name" value="GATase"/>
    <property type="match status" value="1"/>
</dbReference>
<dbReference type="PANTHER" id="PTHR43418">
    <property type="entry name" value="MULTIFUNCTIONAL TRYPTOPHAN BIOSYNTHESIS PROTEIN-RELATED"/>
    <property type="match status" value="1"/>
</dbReference>
<organism evidence="3 4">
    <name type="scientific">Desulfarculus baarsii (strain ATCC 33931 / DSM 2075 / LMG 7858 / VKM B-1802 / 2st14)</name>
    <dbReference type="NCBI Taxonomy" id="644282"/>
    <lineage>
        <taxon>Bacteria</taxon>
        <taxon>Pseudomonadati</taxon>
        <taxon>Thermodesulfobacteriota</taxon>
        <taxon>Desulfarculia</taxon>
        <taxon>Desulfarculales</taxon>
        <taxon>Desulfarculaceae</taxon>
        <taxon>Desulfarculus</taxon>
    </lineage>
</organism>
<dbReference type="EMBL" id="CP002085">
    <property type="protein sequence ID" value="ADK86538.1"/>
    <property type="molecule type" value="Genomic_DNA"/>
</dbReference>
<keyword evidence="4" id="KW-1185">Reference proteome</keyword>
<dbReference type="GO" id="GO:0000162">
    <property type="term" value="P:L-tryptophan biosynthetic process"/>
    <property type="evidence" value="ECO:0007669"/>
    <property type="project" value="TreeGrafter"/>
</dbReference>
<dbReference type="PRINTS" id="PR00099">
    <property type="entry name" value="CPSGATASE"/>
</dbReference>
<dbReference type="Proteomes" id="UP000009047">
    <property type="component" value="Chromosome"/>
</dbReference>
<dbReference type="AlphaFoldDB" id="E1QLV3"/>
<dbReference type="OrthoDB" id="9786812at2"/>
<dbReference type="SUPFAM" id="SSF52317">
    <property type="entry name" value="Class I glutamine amidotransferase-like"/>
    <property type="match status" value="1"/>
</dbReference>
<dbReference type="GO" id="GO:0004049">
    <property type="term" value="F:anthranilate synthase activity"/>
    <property type="evidence" value="ECO:0007669"/>
    <property type="project" value="UniProtKB-EC"/>
</dbReference>
<dbReference type="CDD" id="cd01743">
    <property type="entry name" value="GATase1_Anthranilate_Synthase"/>
    <property type="match status" value="1"/>
</dbReference>
<protein>
    <submittedName>
        <fullName evidence="3">Glutamine amidotransferase of anthranilate synthase</fullName>
        <ecNumber evidence="3">4.1.3.27</ecNumber>
    </submittedName>
</protein>
<evidence type="ECO:0000313" key="4">
    <source>
        <dbReference type="Proteomes" id="UP000009047"/>
    </source>
</evidence>
<dbReference type="PRINTS" id="PR00097">
    <property type="entry name" value="ANTSNTHASEII"/>
</dbReference>
<feature type="domain" description="Glutamine amidotransferase" evidence="2">
    <location>
        <begin position="5"/>
        <end position="185"/>
    </location>
</feature>
<dbReference type="GO" id="GO:0005829">
    <property type="term" value="C:cytosol"/>
    <property type="evidence" value="ECO:0007669"/>
    <property type="project" value="TreeGrafter"/>
</dbReference>
<dbReference type="STRING" id="644282.Deba_3185"/>
<dbReference type="InterPro" id="IPR050472">
    <property type="entry name" value="Anth_synth/Amidotransfase"/>
</dbReference>
<accession>E1QLV3</accession>
<evidence type="ECO:0000313" key="3">
    <source>
        <dbReference type="EMBL" id="ADK86538.1"/>
    </source>
</evidence>
<dbReference type="NCBIfam" id="TIGR00566">
    <property type="entry name" value="trpG_papA"/>
    <property type="match status" value="1"/>
</dbReference>
<dbReference type="InterPro" id="IPR017926">
    <property type="entry name" value="GATASE"/>
</dbReference>
<evidence type="ECO:0000259" key="2">
    <source>
        <dbReference type="Pfam" id="PF00117"/>
    </source>
</evidence>
<dbReference type="Gene3D" id="3.40.50.880">
    <property type="match status" value="1"/>
</dbReference>
<gene>
    <name evidence="3" type="ordered locus">Deba_3185</name>
</gene>
<reference evidence="3 4" key="1">
    <citation type="journal article" date="2010" name="Stand. Genomic Sci.">
        <title>Complete genome sequence of Desulfarculus baarsii type strain (2st14).</title>
        <authorList>
            <person name="Sun H."/>
            <person name="Spring S."/>
            <person name="Lapidus A."/>
            <person name="Davenport K."/>
            <person name="Del Rio T.G."/>
            <person name="Tice H."/>
            <person name="Nolan M."/>
            <person name="Copeland A."/>
            <person name="Cheng J.F."/>
            <person name="Lucas S."/>
            <person name="Tapia R."/>
            <person name="Goodwin L."/>
            <person name="Pitluck S."/>
            <person name="Ivanova N."/>
            <person name="Pagani I."/>
            <person name="Mavromatis K."/>
            <person name="Ovchinnikova G."/>
            <person name="Pati A."/>
            <person name="Chen A."/>
            <person name="Palaniappan K."/>
            <person name="Hauser L."/>
            <person name="Chang Y.J."/>
            <person name="Jeffries C.D."/>
            <person name="Detter J.C."/>
            <person name="Han C."/>
            <person name="Rohde M."/>
            <person name="Brambilla E."/>
            <person name="Goker M."/>
            <person name="Woyke T."/>
            <person name="Bristow J."/>
            <person name="Eisen J.A."/>
            <person name="Markowitz V."/>
            <person name="Hugenholtz P."/>
            <person name="Kyrpides N.C."/>
            <person name="Klenk H.P."/>
            <person name="Land M."/>
        </authorList>
    </citation>
    <scope>NUCLEOTIDE SEQUENCE [LARGE SCALE GENOMIC DNA]</scope>
    <source>
        <strain evidence="4">ATCC 33931 / DSM 2075 / LMG 7858 / VKM B-1802 / 2st14</strain>
    </source>
</reference>
<sequence length="197" mass="21335">MPRMLMIDNYDSFTFNLVQLFLGLGLEVLVRRADKIAVAEAEALGVDYVVISPGPKDPRHAGVSVELIAALHQRLPILGVCLGMQCLNEAFGGRTERAPLPVHGKTSLVRHQGRGVFAGLPSPFLAARYHSLMTVPAGQALEVTAVSDDGVIMGLQHRHGLLHGVQFHPESFLTEHGRALAANFLRLGPWRDEAGHA</sequence>
<name>E1QLV3_DESB2</name>
<dbReference type="eggNOG" id="COG0512">
    <property type="taxonomic scope" value="Bacteria"/>
</dbReference>
<dbReference type="InterPro" id="IPR006221">
    <property type="entry name" value="TrpG/PapA_dom"/>
</dbReference>
<dbReference type="KEGG" id="dbr:Deba_3185"/>
<proteinExistence type="predicted"/>
<dbReference type="HOGENOM" id="CLU_014340_1_2_7"/>
<dbReference type="MEROPS" id="C26.955"/>
<dbReference type="InterPro" id="IPR029062">
    <property type="entry name" value="Class_I_gatase-like"/>
</dbReference>
<dbReference type="FunFam" id="3.40.50.880:FF:000003">
    <property type="entry name" value="Anthranilate synthase component II"/>
    <property type="match status" value="1"/>
</dbReference>
<keyword evidence="3" id="KW-0456">Lyase</keyword>
<dbReference type="RefSeq" id="WP_013259974.1">
    <property type="nucleotide sequence ID" value="NC_014365.1"/>
</dbReference>
<dbReference type="PRINTS" id="PR00096">
    <property type="entry name" value="GATASE"/>
</dbReference>
<dbReference type="PROSITE" id="PS51273">
    <property type="entry name" value="GATASE_TYPE_1"/>
    <property type="match status" value="1"/>
</dbReference>
<keyword evidence="1 3" id="KW-0315">Glutamine amidotransferase</keyword>
<evidence type="ECO:0000256" key="1">
    <source>
        <dbReference type="ARBA" id="ARBA00022962"/>
    </source>
</evidence>
<dbReference type="PANTHER" id="PTHR43418:SF4">
    <property type="entry name" value="MULTIFUNCTIONAL TRYPTOPHAN BIOSYNTHESIS PROTEIN"/>
    <property type="match status" value="1"/>
</dbReference>